<dbReference type="PROSITE" id="PS01022">
    <property type="entry name" value="PTR2_1"/>
    <property type="match status" value="1"/>
</dbReference>
<keyword evidence="5 7" id="KW-0472">Membrane</keyword>
<evidence type="ECO:0000256" key="3">
    <source>
        <dbReference type="ARBA" id="ARBA00022692"/>
    </source>
</evidence>
<gene>
    <name evidence="8" type="ORF">TanjilG_32368</name>
</gene>
<sequence>MADIPTSSNSNSINHRPSSTSTSTTTRGGWHAAIFIIFVEFAERFAYQGIASNLVVYLIHVLNVPDTIAVKDVNTWVGVSALFPLIGAFIADSYLGRFKTILISSLIYLLGIILLTLSVSTLKHDKAIFFLALYVASVGDGGHKPCVQTFAADQFDDDIEKKQTKNSFFNWWYMGVVAGSTIPVFLIPYLQQNGWWALGFGLMVGVMALALAVFLLGIKRYKKEGPSGSPFTRLAQVFVAAARKWRVNYTTDNNKYCNEEPPNIRAPKLLHTDEYRLLDKAMIIDEVDATSKTRDPWRLCSVTQVEEVKLVLRLIPIWLSCVMFNVVQAQTHTYFVKQGDTMFRSIGPNFLVPPAVIQGLVGIITLCALPIYDRVFIPLARKFTGHPTGITVLQRIGVGNFLSILTMVIAALVESKRVSVARNHGLLNNPKAVIPMRIWWLLPQYIITGISDAFTVAGLQELFYDQMPEGMRSMGAALYISMIGVGNFVGIAVIDIMVKITSNSGGAWLGTNINRAHLDYYYWVLVVLSALSWCAYLWLAKVYEYKKVDLVDINKQISSAEDNHNHEV</sequence>
<evidence type="ECO:0008006" key="10">
    <source>
        <dbReference type="Google" id="ProtNLM"/>
    </source>
</evidence>
<accession>A0A4P1R0J2</accession>
<evidence type="ECO:0000256" key="7">
    <source>
        <dbReference type="SAM" id="Phobius"/>
    </source>
</evidence>
<evidence type="ECO:0000313" key="8">
    <source>
        <dbReference type="EMBL" id="OIV99109.1"/>
    </source>
</evidence>
<comment type="similarity">
    <text evidence="2">Belongs to the major facilitator superfamily. Proton-dependent oligopeptide transporter (POT/PTR) (TC 2.A.17) family.</text>
</comment>
<dbReference type="GO" id="GO:0016020">
    <property type="term" value="C:membrane"/>
    <property type="evidence" value="ECO:0007669"/>
    <property type="project" value="UniProtKB-SubCell"/>
</dbReference>
<feature type="transmembrane region" description="Helical" evidence="7">
    <location>
        <begin position="101"/>
        <end position="122"/>
    </location>
</feature>
<feature type="compositionally biased region" description="Polar residues" evidence="6">
    <location>
        <begin position="1"/>
        <end position="17"/>
    </location>
</feature>
<dbReference type="EMBL" id="CM007373">
    <property type="protein sequence ID" value="OIV99109.1"/>
    <property type="molecule type" value="Genomic_DNA"/>
</dbReference>
<dbReference type="Pfam" id="PF00854">
    <property type="entry name" value="PTR2"/>
    <property type="match status" value="1"/>
</dbReference>
<comment type="subcellular location">
    <subcellularLocation>
        <location evidence="1">Membrane</location>
        <topology evidence="1">Multi-pass membrane protein</topology>
    </subcellularLocation>
</comment>
<dbReference type="Proteomes" id="UP000188354">
    <property type="component" value="Chromosome LG13"/>
</dbReference>
<evidence type="ECO:0000256" key="2">
    <source>
        <dbReference type="ARBA" id="ARBA00005982"/>
    </source>
</evidence>
<evidence type="ECO:0000256" key="6">
    <source>
        <dbReference type="SAM" id="MobiDB-lite"/>
    </source>
</evidence>
<reference evidence="8 9" key="1">
    <citation type="journal article" date="2017" name="Plant Biotechnol. J.">
        <title>A comprehensive draft genome sequence for lupin (Lupinus angustifolius), an emerging health food: insights into plant-microbe interactions and legume evolution.</title>
        <authorList>
            <person name="Hane J.K."/>
            <person name="Ming Y."/>
            <person name="Kamphuis L.G."/>
            <person name="Nelson M.N."/>
            <person name="Garg G."/>
            <person name="Atkins C.A."/>
            <person name="Bayer P.E."/>
            <person name="Bravo A."/>
            <person name="Bringans S."/>
            <person name="Cannon S."/>
            <person name="Edwards D."/>
            <person name="Foley R."/>
            <person name="Gao L.L."/>
            <person name="Harrison M.J."/>
            <person name="Huang W."/>
            <person name="Hurgobin B."/>
            <person name="Li S."/>
            <person name="Liu C.W."/>
            <person name="McGrath A."/>
            <person name="Morahan G."/>
            <person name="Murray J."/>
            <person name="Weller J."/>
            <person name="Jian J."/>
            <person name="Singh K.B."/>
        </authorList>
    </citation>
    <scope>NUCLEOTIDE SEQUENCE [LARGE SCALE GENOMIC DNA]</scope>
    <source>
        <strain evidence="9">cv. Tanjil</strain>
        <tissue evidence="8">Whole plant</tissue>
    </source>
</reference>
<evidence type="ECO:0000256" key="4">
    <source>
        <dbReference type="ARBA" id="ARBA00022989"/>
    </source>
</evidence>
<dbReference type="Gramene" id="OIV99109">
    <property type="protein sequence ID" value="OIV99109"/>
    <property type="gene ID" value="TanjilG_32368"/>
</dbReference>
<dbReference type="AlphaFoldDB" id="A0A4P1R0J2"/>
<evidence type="ECO:0000313" key="9">
    <source>
        <dbReference type="Proteomes" id="UP000188354"/>
    </source>
</evidence>
<keyword evidence="4 7" id="KW-1133">Transmembrane helix</keyword>
<evidence type="ECO:0000256" key="1">
    <source>
        <dbReference type="ARBA" id="ARBA00004141"/>
    </source>
</evidence>
<dbReference type="OrthoDB" id="8904098at2759"/>
<dbReference type="PANTHER" id="PTHR11654">
    <property type="entry name" value="OLIGOPEPTIDE TRANSPORTER-RELATED"/>
    <property type="match status" value="1"/>
</dbReference>
<feature type="transmembrane region" description="Helical" evidence="7">
    <location>
        <begin position="171"/>
        <end position="190"/>
    </location>
</feature>
<dbReference type="InterPro" id="IPR036259">
    <property type="entry name" value="MFS_trans_sf"/>
</dbReference>
<organism evidence="8 9">
    <name type="scientific">Lupinus angustifolius</name>
    <name type="common">Narrow-leaved blue lupine</name>
    <dbReference type="NCBI Taxonomy" id="3871"/>
    <lineage>
        <taxon>Eukaryota</taxon>
        <taxon>Viridiplantae</taxon>
        <taxon>Streptophyta</taxon>
        <taxon>Embryophyta</taxon>
        <taxon>Tracheophyta</taxon>
        <taxon>Spermatophyta</taxon>
        <taxon>Magnoliopsida</taxon>
        <taxon>eudicotyledons</taxon>
        <taxon>Gunneridae</taxon>
        <taxon>Pentapetalae</taxon>
        <taxon>rosids</taxon>
        <taxon>fabids</taxon>
        <taxon>Fabales</taxon>
        <taxon>Fabaceae</taxon>
        <taxon>Papilionoideae</taxon>
        <taxon>50 kb inversion clade</taxon>
        <taxon>genistoids sensu lato</taxon>
        <taxon>core genistoids</taxon>
        <taxon>Genisteae</taxon>
        <taxon>Lupinus</taxon>
    </lineage>
</organism>
<feature type="region of interest" description="Disordered" evidence="6">
    <location>
        <begin position="1"/>
        <end position="26"/>
    </location>
</feature>
<feature type="transmembrane region" description="Helical" evidence="7">
    <location>
        <begin position="196"/>
        <end position="218"/>
    </location>
</feature>
<keyword evidence="9" id="KW-1185">Reference proteome</keyword>
<feature type="transmembrane region" description="Helical" evidence="7">
    <location>
        <begin position="76"/>
        <end position="95"/>
    </location>
</feature>
<dbReference type="InterPro" id="IPR000109">
    <property type="entry name" value="POT_fam"/>
</dbReference>
<name>A0A4P1R0J2_LUPAN</name>
<protein>
    <recommendedName>
        <fullName evidence="10">Major facilitator superfamily (MFS) profile domain-containing protein</fullName>
    </recommendedName>
</protein>
<dbReference type="KEGG" id="lang:109325069"/>
<dbReference type="GO" id="GO:0022857">
    <property type="term" value="F:transmembrane transporter activity"/>
    <property type="evidence" value="ECO:0007669"/>
    <property type="project" value="InterPro"/>
</dbReference>
<feature type="transmembrane region" description="Helical" evidence="7">
    <location>
        <begin position="350"/>
        <end position="372"/>
    </location>
</feature>
<keyword evidence="3 7" id="KW-0812">Transmembrane</keyword>
<evidence type="ECO:0000256" key="5">
    <source>
        <dbReference type="ARBA" id="ARBA00023136"/>
    </source>
</evidence>
<dbReference type="GO" id="GO:0006857">
    <property type="term" value="P:oligopeptide transport"/>
    <property type="evidence" value="ECO:0007669"/>
    <property type="project" value="InterPro"/>
</dbReference>
<feature type="transmembrane region" description="Helical" evidence="7">
    <location>
        <begin position="520"/>
        <end position="539"/>
    </location>
</feature>
<feature type="transmembrane region" description="Helical" evidence="7">
    <location>
        <begin position="476"/>
        <end position="500"/>
    </location>
</feature>
<dbReference type="SUPFAM" id="SSF103473">
    <property type="entry name" value="MFS general substrate transporter"/>
    <property type="match status" value="1"/>
</dbReference>
<dbReference type="InterPro" id="IPR018456">
    <property type="entry name" value="PTR2_symporter_CS"/>
</dbReference>
<dbReference type="Gene3D" id="1.20.1250.20">
    <property type="entry name" value="MFS general substrate transporter like domains"/>
    <property type="match status" value="1"/>
</dbReference>
<proteinExistence type="inferred from homology"/>
<feature type="transmembrane region" description="Helical" evidence="7">
    <location>
        <begin position="392"/>
        <end position="413"/>
    </location>
</feature>
<feature type="transmembrane region" description="Helical" evidence="7">
    <location>
        <begin position="45"/>
        <end position="64"/>
    </location>
</feature>